<dbReference type="Gene3D" id="3.90.550.10">
    <property type="entry name" value="Spore Coat Polysaccharide Biosynthesis Protein SpsA, Chain A"/>
    <property type="match status" value="1"/>
</dbReference>
<sequence>MKPTLLILAAGMGSRYGGLKQMDELGPSGESIIDYSIYDAIQAGFGKVVFVIREDFAEAFKERFEPRLKGRIETTYVYQSLDKIPAGFTVPEGREKPWGTGHAMIMAKDVIDTPFAVINADDFYGRDAYAKAVEFLKASREENAYAMIGYALKNTLSEHGTVSRGVCGVDANNFLTHVVERTKIGYEGEKIFFYEDDKKEELSGEVPVSMNFWIFKQGFLAHLEEGFKDFLKAKGSELKSEFYFNAQADNMVKSGKATVKVINTSSRWFGVTYREDRPMVQESLLKLHESGLYPKQGLWV</sequence>
<reference evidence="2" key="2">
    <citation type="submission" date="2022-06" db="EMBL/GenBank/DDBJ databases">
        <title>Xiashengella guii gen. nov. sp. nov., a bacterium isolated form anaerobic digestion tank.</title>
        <authorList>
            <person name="Huang H."/>
        </authorList>
    </citation>
    <scope>NUCLEOTIDE SEQUENCE</scope>
    <source>
        <strain evidence="2">Ai-910</strain>
    </source>
</reference>
<reference evidence="2" key="1">
    <citation type="submission" date="2022-05" db="EMBL/GenBank/DDBJ databases">
        <authorList>
            <person name="Sun X."/>
        </authorList>
    </citation>
    <scope>NUCLEOTIDE SEQUENCE</scope>
    <source>
        <strain evidence="2">Ai-910</strain>
    </source>
</reference>
<organism evidence="2 3">
    <name type="scientific">Xiashengella succiniciproducens</name>
    <dbReference type="NCBI Taxonomy" id="2949635"/>
    <lineage>
        <taxon>Bacteria</taxon>
        <taxon>Pseudomonadati</taxon>
        <taxon>Bacteroidota</taxon>
        <taxon>Bacteroidia</taxon>
        <taxon>Marinilabiliales</taxon>
        <taxon>Marinilabiliaceae</taxon>
        <taxon>Xiashengella</taxon>
    </lineage>
</organism>
<dbReference type="Pfam" id="PF00483">
    <property type="entry name" value="NTP_transferase"/>
    <property type="match status" value="1"/>
</dbReference>
<evidence type="ECO:0000313" key="2">
    <source>
        <dbReference type="EMBL" id="URW79133.1"/>
    </source>
</evidence>
<protein>
    <submittedName>
        <fullName evidence="2">Sugar phosphate nucleotidyltransferase</fullName>
    </submittedName>
</protein>
<dbReference type="SUPFAM" id="SSF53448">
    <property type="entry name" value="Nucleotide-diphospho-sugar transferases"/>
    <property type="match status" value="1"/>
</dbReference>
<dbReference type="AlphaFoldDB" id="A0A9J6ZN39"/>
<gene>
    <name evidence="2" type="ORF">M9189_09740</name>
</gene>
<name>A0A9J6ZN39_9BACT</name>
<dbReference type="RefSeq" id="WP_250722772.1">
    <property type="nucleotide sequence ID" value="NZ_CP098400.1"/>
</dbReference>
<proteinExistence type="predicted"/>
<feature type="domain" description="Nucleotidyl transferase" evidence="1">
    <location>
        <begin position="6"/>
        <end position="165"/>
    </location>
</feature>
<accession>A0A9J6ZN39</accession>
<dbReference type="KEGG" id="alkq:M9189_09740"/>
<keyword evidence="3" id="KW-1185">Reference proteome</keyword>
<dbReference type="InterPro" id="IPR029044">
    <property type="entry name" value="Nucleotide-diphossugar_trans"/>
</dbReference>
<evidence type="ECO:0000313" key="3">
    <source>
        <dbReference type="Proteomes" id="UP001056426"/>
    </source>
</evidence>
<dbReference type="EMBL" id="CP098400">
    <property type="protein sequence ID" value="URW79133.1"/>
    <property type="molecule type" value="Genomic_DNA"/>
</dbReference>
<dbReference type="Proteomes" id="UP001056426">
    <property type="component" value="Chromosome"/>
</dbReference>
<dbReference type="InterPro" id="IPR005835">
    <property type="entry name" value="NTP_transferase_dom"/>
</dbReference>
<evidence type="ECO:0000259" key="1">
    <source>
        <dbReference type="Pfam" id="PF00483"/>
    </source>
</evidence>